<sequence>MKKIQKIKRNNIKLYKKIREKAGIKEGDVAKIKLQGKKIVIESQDELQYRTFTKKQIEQWVKDDELPPELAKKTEDYWKDLP</sequence>
<evidence type="ECO:0008006" key="3">
    <source>
        <dbReference type="Google" id="ProtNLM"/>
    </source>
</evidence>
<accession>A0A1F7IYQ9</accession>
<protein>
    <recommendedName>
        <fullName evidence="3">SpoVT-AbrB domain-containing protein</fullName>
    </recommendedName>
</protein>
<dbReference type="AlphaFoldDB" id="A0A1F7IYQ9"/>
<proteinExistence type="predicted"/>
<dbReference type="Proteomes" id="UP000177141">
    <property type="component" value="Unassembled WGS sequence"/>
</dbReference>
<dbReference type="EMBL" id="MGAL01000014">
    <property type="protein sequence ID" value="OGK48498.1"/>
    <property type="molecule type" value="Genomic_DNA"/>
</dbReference>
<evidence type="ECO:0000313" key="2">
    <source>
        <dbReference type="Proteomes" id="UP000177141"/>
    </source>
</evidence>
<name>A0A1F7IYQ9_9BACT</name>
<organism evidence="1 2">
    <name type="scientific">Candidatus Roizmanbacteria bacterium RIFCSPLOWO2_01_FULL_38_12</name>
    <dbReference type="NCBI Taxonomy" id="1802061"/>
    <lineage>
        <taxon>Bacteria</taxon>
        <taxon>Candidatus Roizmaniibacteriota</taxon>
    </lineage>
</organism>
<comment type="caution">
    <text evidence="1">The sequence shown here is derived from an EMBL/GenBank/DDBJ whole genome shotgun (WGS) entry which is preliminary data.</text>
</comment>
<reference evidence="1 2" key="1">
    <citation type="journal article" date="2016" name="Nat. Commun.">
        <title>Thousands of microbial genomes shed light on interconnected biogeochemical processes in an aquifer system.</title>
        <authorList>
            <person name="Anantharaman K."/>
            <person name="Brown C.T."/>
            <person name="Hug L.A."/>
            <person name="Sharon I."/>
            <person name="Castelle C.J."/>
            <person name="Probst A.J."/>
            <person name="Thomas B.C."/>
            <person name="Singh A."/>
            <person name="Wilkins M.J."/>
            <person name="Karaoz U."/>
            <person name="Brodie E.L."/>
            <person name="Williams K.H."/>
            <person name="Hubbard S.S."/>
            <person name="Banfield J.F."/>
        </authorList>
    </citation>
    <scope>NUCLEOTIDE SEQUENCE [LARGE SCALE GENOMIC DNA]</scope>
</reference>
<gene>
    <name evidence="1" type="ORF">A3A93_03475</name>
</gene>
<evidence type="ECO:0000313" key="1">
    <source>
        <dbReference type="EMBL" id="OGK48498.1"/>
    </source>
</evidence>